<accession>A0A2K8KBB1</accession>
<dbReference type="RefSeq" id="WP_071479936.1">
    <property type="nucleotide sequence ID" value="NZ_CP024899.1"/>
</dbReference>
<evidence type="ECO:0000313" key="3">
    <source>
        <dbReference type="Proteomes" id="UP000228948"/>
    </source>
</evidence>
<dbReference type="Gene3D" id="1.10.1220.10">
    <property type="entry name" value="Met repressor-like"/>
    <property type="match status" value="1"/>
</dbReference>
<protein>
    <submittedName>
        <fullName evidence="2">Arc family DNA-binding protein</fullName>
    </submittedName>
</protein>
<dbReference type="Pfam" id="PF03869">
    <property type="entry name" value="Arc"/>
    <property type="match status" value="1"/>
</dbReference>
<proteinExistence type="predicted"/>
<dbReference type="KEGG" id="rbg:BG454_13490"/>
<dbReference type="GO" id="GO:0006355">
    <property type="term" value="P:regulation of DNA-templated transcription"/>
    <property type="evidence" value="ECO:0007669"/>
    <property type="project" value="InterPro"/>
</dbReference>
<dbReference type="InterPro" id="IPR005569">
    <property type="entry name" value="Arc_DNA-bd_dom"/>
</dbReference>
<dbReference type="EMBL" id="CP024899">
    <property type="protein sequence ID" value="ATX66707.1"/>
    <property type="molecule type" value="Genomic_DNA"/>
</dbReference>
<dbReference type="AlphaFoldDB" id="A0A2K8KBB1"/>
<dbReference type="InterPro" id="IPR010985">
    <property type="entry name" value="Ribbon_hlx_hlx"/>
</dbReference>
<dbReference type="SUPFAM" id="SSF47598">
    <property type="entry name" value="Ribbon-helix-helix"/>
    <property type="match status" value="1"/>
</dbReference>
<dbReference type="InterPro" id="IPR013321">
    <property type="entry name" value="Arc_rbn_hlx_hlx"/>
</dbReference>
<keyword evidence="2" id="KW-0238">DNA-binding</keyword>
<dbReference type="GO" id="GO:0003677">
    <property type="term" value="F:DNA binding"/>
    <property type="evidence" value="ECO:0007669"/>
    <property type="project" value="UniProtKB-KW"/>
</dbReference>
<name>A0A2K8KBB1_9RHOB</name>
<dbReference type="Proteomes" id="UP000228948">
    <property type="component" value="Chromosome"/>
</dbReference>
<reference evidence="2 3" key="1">
    <citation type="submission" date="2017-11" db="EMBL/GenBank/DDBJ databases">
        <title>Revised Sequence and Annotation of the Rhodobaca barguzinensis strain alga05 Genome.</title>
        <authorList>
            <person name="Kopejtka K."/>
            <person name="Tomasch J.M."/>
            <person name="Bunk B."/>
            <person name="Koblizek M."/>
        </authorList>
    </citation>
    <scope>NUCLEOTIDE SEQUENCE [LARGE SCALE GENOMIC DNA]</scope>
    <source>
        <strain evidence="3">alga05</strain>
    </source>
</reference>
<dbReference type="OrthoDB" id="6890552at2"/>
<sequence>MKESDSRTFSDAFTLRMPDGMRQRIKVGAARNNRSMNAEIIALLEKEYPDPRTDIRAALARIADLADAIGGSPELRKLAAHVRNEIAKAEDHEIAAMAASYGRSLLGLLEHELHQAINHLPTK</sequence>
<feature type="domain" description="Arc-like DNA binding" evidence="1">
    <location>
        <begin position="11"/>
        <end position="45"/>
    </location>
</feature>
<evidence type="ECO:0000313" key="2">
    <source>
        <dbReference type="EMBL" id="ATX66707.1"/>
    </source>
</evidence>
<dbReference type="STRING" id="441209.GCA_001870665_00862"/>
<keyword evidence="3" id="KW-1185">Reference proteome</keyword>
<evidence type="ECO:0000259" key="1">
    <source>
        <dbReference type="Pfam" id="PF03869"/>
    </source>
</evidence>
<organism evidence="2 3">
    <name type="scientific">Roseinatronobacter bogoriensis subsp. barguzinensis</name>
    <dbReference type="NCBI Taxonomy" id="441209"/>
    <lineage>
        <taxon>Bacteria</taxon>
        <taxon>Pseudomonadati</taxon>
        <taxon>Pseudomonadota</taxon>
        <taxon>Alphaproteobacteria</taxon>
        <taxon>Rhodobacterales</taxon>
        <taxon>Paracoccaceae</taxon>
        <taxon>Roseinatronobacter</taxon>
    </lineage>
</organism>
<gene>
    <name evidence="2" type="ORF">BG454_13490</name>
</gene>